<proteinExistence type="predicted"/>
<feature type="coiled-coil region" evidence="1">
    <location>
        <begin position="3"/>
        <end position="68"/>
    </location>
</feature>
<dbReference type="AlphaFoldDB" id="A0A0S3QUP6"/>
<keyword evidence="3" id="KW-1185">Reference proteome</keyword>
<dbReference type="Gene3D" id="6.10.280.50">
    <property type="match status" value="1"/>
</dbReference>
<reference evidence="3" key="1">
    <citation type="journal article" date="2018" name="Science">
        <title>A primordial and reversible TCA cycle in a facultatively chemolithoautotrophic thermophile.</title>
        <authorList>
            <person name="Nunoura T."/>
            <person name="Chikaraishi Y."/>
            <person name="Izaki R."/>
            <person name="Suwa T."/>
            <person name="Sato T."/>
            <person name="Harada T."/>
            <person name="Mori K."/>
            <person name="Kato Y."/>
            <person name="Miyazaki M."/>
            <person name="Shimamura S."/>
            <person name="Yanagawa K."/>
            <person name="Shuto A."/>
            <person name="Ohkouchi N."/>
            <person name="Fujita N."/>
            <person name="Takaki Y."/>
            <person name="Atomi H."/>
            <person name="Takai K."/>
        </authorList>
    </citation>
    <scope>NUCLEOTIDE SEQUENCE [LARGE SCALE GENOMIC DNA]</scope>
    <source>
        <strain evidence="3">DSM 17441 / JCM 13301 / NBRC 103674 / ABI70S6</strain>
    </source>
</reference>
<gene>
    <name evidence="2" type="ORF">TST_1274</name>
</gene>
<evidence type="ECO:0000256" key="1">
    <source>
        <dbReference type="SAM" id="Coils"/>
    </source>
</evidence>
<dbReference type="InterPro" id="IPR038444">
    <property type="entry name" value="DUF465_sf"/>
</dbReference>
<name>A0A0S3QUP6_THET7</name>
<dbReference type="STRING" id="1298851.TST_1274"/>
<dbReference type="KEGG" id="ttk:TST_1274"/>
<dbReference type="OrthoDB" id="9802787at2"/>
<dbReference type="RefSeq" id="WP_068550056.1">
    <property type="nucleotide sequence ID" value="NZ_AP013035.1"/>
</dbReference>
<dbReference type="InterPro" id="IPR007420">
    <property type="entry name" value="DUF465"/>
</dbReference>
<dbReference type="EMBL" id="AP013035">
    <property type="protein sequence ID" value="BAT72061.1"/>
    <property type="molecule type" value="Genomic_DNA"/>
</dbReference>
<dbReference type="Pfam" id="PF04325">
    <property type="entry name" value="DUF465"/>
    <property type="match status" value="1"/>
</dbReference>
<sequence>MTEQEIIEKLMETNEEFRSLKEKHAQLEERLEELQKKVYLTVEEEVEVKAIKRQKLELKDKMNEIISKVKRGEIQL</sequence>
<keyword evidence="1" id="KW-0175">Coiled coil</keyword>
<accession>A0A0S3QUP6</accession>
<dbReference type="Proteomes" id="UP000063234">
    <property type="component" value="Chromosome"/>
</dbReference>
<evidence type="ECO:0008006" key="4">
    <source>
        <dbReference type="Google" id="ProtNLM"/>
    </source>
</evidence>
<organism evidence="2 3">
    <name type="scientific">Thermosulfidibacter takaii (strain DSM 17441 / JCM 13301 / NBRC 103674 / ABI70S6)</name>
    <dbReference type="NCBI Taxonomy" id="1298851"/>
    <lineage>
        <taxon>Bacteria</taxon>
        <taxon>Pseudomonadati</taxon>
        <taxon>Thermosulfidibacterota</taxon>
        <taxon>Thermosulfidibacteria</taxon>
        <taxon>Thermosulfidibacterales</taxon>
        <taxon>Thermosulfidibacteraceae</taxon>
    </lineage>
</organism>
<evidence type="ECO:0000313" key="3">
    <source>
        <dbReference type="Proteomes" id="UP000063234"/>
    </source>
</evidence>
<evidence type="ECO:0000313" key="2">
    <source>
        <dbReference type="EMBL" id="BAT72061.1"/>
    </source>
</evidence>
<protein>
    <recommendedName>
        <fullName evidence="4">DUF465 domain-containing protein</fullName>
    </recommendedName>
</protein>